<gene>
    <name evidence="1" type="ORF">B0T18DRAFT_413346</name>
</gene>
<keyword evidence="2" id="KW-1185">Reference proteome</keyword>
<dbReference type="PANTHER" id="PTHR38850">
    <property type="entry name" value="CERATO-PLATANIN"/>
    <property type="match status" value="1"/>
</dbReference>
<evidence type="ECO:0000313" key="2">
    <source>
        <dbReference type="Proteomes" id="UP001172155"/>
    </source>
</evidence>
<evidence type="ECO:0000313" key="1">
    <source>
        <dbReference type="EMBL" id="KAK0742594.1"/>
    </source>
</evidence>
<reference evidence="1" key="1">
    <citation type="submission" date="2023-06" db="EMBL/GenBank/DDBJ databases">
        <title>Genome-scale phylogeny and comparative genomics of the fungal order Sordariales.</title>
        <authorList>
            <consortium name="Lawrence Berkeley National Laboratory"/>
            <person name="Hensen N."/>
            <person name="Bonometti L."/>
            <person name="Westerberg I."/>
            <person name="Brannstrom I.O."/>
            <person name="Guillou S."/>
            <person name="Cros-Aarteil S."/>
            <person name="Calhoun S."/>
            <person name="Haridas S."/>
            <person name="Kuo A."/>
            <person name="Mondo S."/>
            <person name="Pangilinan J."/>
            <person name="Riley R."/>
            <person name="LaButti K."/>
            <person name="Andreopoulos B."/>
            <person name="Lipzen A."/>
            <person name="Chen C."/>
            <person name="Yanf M."/>
            <person name="Daum C."/>
            <person name="Ng V."/>
            <person name="Clum A."/>
            <person name="Steindorff A."/>
            <person name="Ohm R."/>
            <person name="Martin F."/>
            <person name="Silar P."/>
            <person name="Natvig D."/>
            <person name="Lalanne C."/>
            <person name="Gautier V."/>
            <person name="Ament-velasquez S.L."/>
            <person name="Kruys A."/>
            <person name="Hutchinson M.I."/>
            <person name="Powell A.J."/>
            <person name="Barry K."/>
            <person name="Miller A.N."/>
            <person name="Grigoriev I.V."/>
            <person name="Debuchy R."/>
            <person name="Gladieux P."/>
            <person name="Thoren M.H."/>
            <person name="Johannesson H."/>
        </authorList>
    </citation>
    <scope>NUCLEOTIDE SEQUENCE</scope>
    <source>
        <strain evidence="1">SMH3187-1</strain>
    </source>
</reference>
<dbReference type="EMBL" id="JAUKUD010000005">
    <property type="protein sequence ID" value="KAK0742594.1"/>
    <property type="molecule type" value="Genomic_DNA"/>
</dbReference>
<dbReference type="PANTHER" id="PTHR38850:SF2">
    <property type="entry name" value="CERATO-PLATANIN"/>
    <property type="match status" value="1"/>
</dbReference>
<sequence>MDYETVPADNCRSLIRSGNGGLLLSGANMNYLSSCLSQPNSGVAKNHELRNILNPTCTEGFDEVCTLDLAKSNQASCPHALGTPNALTSAPVYNIQYGTGKKVLAA</sequence>
<name>A0AA40ENI7_9PEZI</name>
<dbReference type="Proteomes" id="UP001172155">
    <property type="component" value="Unassembled WGS sequence"/>
</dbReference>
<accession>A0AA40ENI7</accession>
<dbReference type="AlphaFoldDB" id="A0AA40ENI7"/>
<comment type="caution">
    <text evidence="1">The sequence shown here is derived from an EMBL/GenBank/DDBJ whole genome shotgun (WGS) entry which is preliminary data.</text>
</comment>
<proteinExistence type="predicted"/>
<protein>
    <submittedName>
        <fullName evidence="1">Uncharacterized protein</fullName>
    </submittedName>
</protein>
<organism evidence="1 2">
    <name type="scientific">Schizothecium vesticola</name>
    <dbReference type="NCBI Taxonomy" id="314040"/>
    <lineage>
        <taxon>Eukaryota</taxon>
        <taxon>Fungi</taxon>
        <taxon>Dikarya</taxon>
        <taxon>Ascomycota</taxon>
        <taxon>Pezizomycotina</taxon>
        <taxon>Sordariomycetes</taxon>
        <taxon>Sordariomycetidae</taxon>
        <taxon>Sordariales</taxon>
        <taxon>Schizotheciaceae</taxon>
        <taxon>Schizothecium</taxon>
    </lineage>
</organism>